<reference evidence="7" key="1">
    <citation type="journal article" date="2014" name="Genome Announc.">
        <title>Genome sequence of the yeast Cyberlindnera fabianii (Hansenula fabianii).</title>
        <authorList>
            <person name="Freel K.C."/>
            <person name="Sarilar V."/>
            <person name="Neuveglise C."/>
            <person name="Devillers H."/>
            <person name="Friedrich A."/>
            <person name="Schacherer J."/>
        </authorList>
    </citation>
    <scope>NUCLEOTIDE SEQUENCE</scope>
    <source>
        <strain evidence="7">YJS4271</strain>
    </source>
</reference>
<feature type="transmembrane region" description="Helical" evidence="6">
    <location>
        <begin position="6"/>
        <end position="21"/>
    </location>
</feature>
<name>A0A061AX94_CYBFA</name>
<evidence type="ECO:0000256" key="1">
    <source>
        <dbReference type="ARBA" id="ARBA00004370"/>
    </source>
</evidence>
<feature type="transmembrane region" description="Helical" evidence="6">
    <location>
        <begin position="28"/>
        <end position="46"/>
    </location>
</feature>
<keyword evidence="4 6" id="KW-1133">Transmembrane helix</keyword>
<dbReference type="Gene3D" id="1.10.10.1740">
    <property type="entry name" value="Transmembrane protein 14-like"/>
    <property type="match status" value="1"/>
</dbReference>
<comment type="subcellular location">
    <subcellularLocation>
        <location evidence="1">Membrane</location>
    </subcellularLocation>
</comment>
<organism evidence="7">
    <name type="scientific">Cyberlindnera fabianii</name>
    <name type="common">Yeast</name>
    <name type="synonym">Hansenula fabianii</name>
    <dbReference type="NCBI Taxonomy" id="36022"/>
    <lineage>
        <taxon>Eukaryota</taxon>
        <taxon>Fungi</taxon>
        <taxon>Dikarya</taxon>
        <taxon>Ascomycota</taxon>
        <taxon>Saccharomycotina</taxon>
        <taxon>Saccharomycetes</taxon>
        <taxon>Phaffomycetales</taxon>
        <taxon>Phaffomycetaceae</taxon>
        <taxon>Cyberlindnera</taxon>
    </lineage>
</organism>
<dbReference type="Pfam" id="PF03647">
    <property type="entry name" value="Tmemb_14"/>
    <property type="match status" value="1"/>
</dbReference>
<keyword evidence="5 6" id="KW-0472">Membrane</keyword>
<dbReference type="AlphaFoldDB" id="A0A061AX94"/>
<dbReference type="EMBL" id="LK052893">
    <property type="protein sequence ID" value="CDR42174.1"/>
    <property type="molecule type" value="Genomic_DNA"/>
</dbReference>
<dbReference type="PANTHER" id="PTHR12668:SF53">
    <property type="entry name" value="TMEM14 PROTEIN HOMOLOG YJR085C"/>
    <property type="match status" value="1"/>
</dbReference>
<dbReference type="InterPro" id="IPR005349">
    <property type="entry name" value="TMEM14"/>
</dbReference>
<evidence type="ECO:0000313" key="7">
    <source>
        <dbReference type="EMBL" id="CDR42174.1"/>
    </source>
</evidence>
<comment type="similarity">
    <text evidence="2">Belongs to the TMEM14 family.</text>
</comment>
<feature type="transmembrane region" description="Helical" evidence="6">
    <location>
        <begin position="52"/>
        <end position="73"/>
    </location>
</feature>
<dbReference type="InterPro" id="IPR044890">
    <property type="entry name" value="TMEM14_sf"/>
</dbReference>
<evidence type="ECO:0000256" key="2">
    <source>
        <dbReference type="ARBA" id="ARBA00007590"/>
    </source>
</evidence>
<proteinExistence type="inferred from homology"/>
<feature type="transmembrane region" description="Helical" evidence="6">
    <location>
        <begin position="80"/>
        <end position="97"/>
    </location>
</feature>
<gene>
    <name evidence="7" type="ORF">CYFA0S_08e04456g</name>
</gene>
<protein>
    <submittedName>
        <fullName evidence="7">CYFA0S08e04456g1_1</fullName>
    </submittedName>
</protein>
<keyword evidence="3 6" id="KW-0812">Transmembrane</keyword>
<dbReference type="OrthoDB" id="5620at2759"/>
<sequence>MEHPAYTLSALTAVGGVVGFLKKKSVPSLAAGLTFSAIYAGAGYLLHKNADYGLEVALGASTLLFAAGLARAIPTSFKKPIPVLLVTLGALGSGYYAKKYNEFYPIF</sequence>
<evidence type="ECO:0000256" key="3">
    <source>
        <dbReference type="ARBA" id="ARBA00022692"/>
    </source>
</evidence>
<accession>A0A061AX94</accession>
<dbReference type="GO" id="GO:0016020">
    <property type="term" value="C:membrane"/>
    <property type="evidence" value="ECO:0007669"/>
    <property type="project" value="UniProtKB-SubCell"/>
</dbReference>
<evidence type="ECO:0000256" key="6">
    <source>
        <dbReference type="SAM" id="Phobius"/>
    </source>
</evidence>
<dbReference type="PANTHER" id="PTHR12668">
    <property type="entry name" value="TRANSMEMBRANE PROTEIN 14, 15"/>
    <property type="match status" value="1"/>
</dbReference>
<dbReference type="VEuPathDB" id="FungiDB:BON22_4211"/>
<dbReference type="PhylomeDB" id="A0A061AX94"/>
<evidence type="ECO:0000256" key="5">
    <source>
        <dbReference type="ARBA" id="ARBA00023136"/>
    </source>
</evidence>
<evidence type="ECO:0000256" key="4">
    <source>
        <dbReference type="ARBA" id="ARBA00022989"/>
    </source>
</evidence>